<dbReference type="InterPro" id="IPR011761">
    <property type="entry name" value="ATP-grasp"/>
</dbReference>
<keyword evidence="1" id="KW-0547">Nucleotide-binding</keyword>
<dbReference type="InterPro" id="IPR003806">
    <property type="entry name" value="ATP-grasp_PylC-type"/>
</dbReference>
<sequence length="441" mass="48786">MDPAPPARPNGTDGDAVVLSASPVPSSDACVRSLANAGVTTIVASETPTAKTVCSKYCDEAVLVPDPETAIDEYANALRSLARREDVRTIIPLREEDAYVLSKHRAAFADHVATPWPSLEVLEGVHDRLRLRDAADAAGVPVPRTVPVGDVGTVESRSIVKSRYNLVVDEYVDAETAGAAVRNKTVEHLEPGEAPDRARLREAFGHEPIVQEFVPIAEEYMVGALYDHGEPVATFQHEQIRGSSYVGGGGVYRESTFDPELEDVARRLLEELDWHGLACIEYMRHPETGEFYLTEINPRMWTSLSANVQMGADFPRYYWQLATGREDEIDPDYEHGVGCHYLKGELNYLLSLYRDESPLVDRPGLLRSIGEIAASCYRQPRFDVLSRDDPLPFVQDGLVELDELVPADVGVAEWGRRLCGAEPPVDWRESGSPRRPRSEPP</sequence>
<dbReference type="Gene3D" id="3.30.470.20">
    <property type="entry name" value="ATP-grasp fold, B domain"/>
    <property type="match status" value="1"/>
</dbReference>
<feature type="region of interest" description="Disordered" evidence="2">
    <location>
        <begin position="422"/>
        <end position="441"/>
    </location>
</feature>
<feature type="domain" description="ATP-grasp" evidence="3">
    <location>
        <begin position="132"/>
        <end position="323"/>
    </location>
</feature>
<evidence type="ECO:0000313" key="5">
    <source>
        <dbReference type="Proteomes" id="UP000189370"/>
    </source>
</evidence>
<dbReference type="GO" id="GO:0016874">
    <property type="term" value="F:ligase activity"/>
    <property type="evidence" value="ECO:0007669"/>
    <property type="project" value="UniProtKB-KW"/>
</dbReference>
<evidence type="ECO:0000259" key="3">
    <source>
        <dbReference type="PROSITE" id="PS50975"/>
    </source>
</evidence>
<dbReference type="Pfam" id="PF02655">
    <property type="entry name" value="ATP-grasp_3"/>
    <property type="match status" value="1"/>
</dbReference>
<reference evidence="5" key="1">
    <citation type="submission" date="2016-04" db="EMBL/GenBank/DDBJ databases">
        <authorList>
            <person name="Chen S.-C."/>
            <person name="Lai M.-C."/>
        </authorList>
    </citation>
    <scope>NUCLEOTIDE SEQUENCE [LARGE SCALE GENOMIC DNA]</scope>
    <source>
        <strain evidence="5">AB14</strain>
    </source>
</reference>
<accession>A0A1S8B0U2</accession>
<protein>
    <submittedName>
        <fullName evidence="4">Carboxylate--amine ligase</fullName>
    </submittedName>
</protein>
<proteinExistence type="predicted"/>
<organism evidence="4 5">
    <name type="scientific">Natrinema saccharevitans</name>
    <dbReference type="NCBI Taxonomy" id="301967"/>
    <lineage>
        <taxon>Archaea</taxon>
        <taxon>Methanobacteriati</taxon>
        <taxon>Methanobacteriota</taxon>
        <taxon>Stenosarchaea group</taxon>
        <taxon>Halobacteria</taxon>
        <taxon>Halobacteriales</taxon>
        <taxon>Natrialbaceae</taxon>
        <taxon>Natrinema</taxon>
    </lineage>
</organism>
<dbReference type="GO" id="GO:0005524">
    <property type="term" value="F:ATP binding"/>
    <property type="evidence" value="ECO:0007669"/>
    <property type="project" value="UniProtKB-UniRule"/>
</dbReference>
<dbReference type="GO" id="GO:0046872">
    <property type="term" value="F:metal ion binding"/>
    <property type="evidence" value="ECO:0007669"/>
    <property type="project" value="InterPro"/>
</dbReference>
<feature type="compositionally biased region" description="Basic and acidic residues" evidence="2">
    <location>
        <begin position="425"/>
        <end position="441"/>
    </location>
</feature>
<dbReference type="Proteomes" id="UP000189370">
    <property type="component" value="Unassembled WGS sequence"/>
</dbReference>
<dbReference type="PROSITE" id="PS50975">
    <property type="entry name" value="ATP_GRASP"/>
    <property type="match status" value="1"/>
</dbReference>
<dbReference type="RefSeq" id="WP_076147850.1">
    <property type="nucleotide sequence ID" value="NZ_LWLN01000001.1"/>
</dbReference>
<gene>
    <name evidence="4" type="ORF">A6E15_16325</name>
</gene>
<keyword evidence="5" id="KW-1185">Reference proteome</keyword>
<dbReference type="SUPFAM" id="SSF56059">
    <property type="entry name" value="Glutathione synthetase ATP-binding domain-like"/>
    <property type="match status" value="1"/>
</dbReference>
<name>A0A1S8B0U2_9EURY</name>
<dbReference type="AlphaFoldDB" id="A0A1S8B0U2"/>
<dbReference type="Gene3D" id="3.40.50.20">
    <property type="match status" value="1"/>
</dbReference>
<comment type="caution">
    <text evidence="4">The sequence shown here is derived from an EMBL/GenBank/DDBJ whole genome shotgun (WGS) entry which is preliminary data.</text>
</comment>
<evidence type="ECO:0000256" key="2">
    <source>
        <dbReference type="SAM" id="MobiDB-lite"/>
    </source>
</evidence>
<dbReference type="STRING" id="301967.A6E15_16325"/>
<dbReference type="OrthoDB" id="11959at2157"/>
<dbReference type="EMBL" id="LWLN01000001">
    <property type="protein sequence ID" value="OLZ42431.1"/>
    <property type="molecule type" value="Genomic_DNA"/>
</dbReference>
<evidence type="ECO:0000256" key="1">
    <source>
        <dbReference type="PROSITE-ProRule" id="PRU00409"/>
    </source>
</evidence>
<evidence type="ECO:0000313" key="4">
    <source>
        <dbReference type="EMBL" id="OLZ42431.1"/>
    </source>
</evidence>
<keyword evidence="4" id="KW-0436">Ligase</keyword>
<keyword evidence="1" id="KW-0067">ATP-binding</keyword>